<dbReference type="Pfam" id="PF13761">
    <property type="entry name" value="DUF4166"/>
    <property type="match status" value="1"/>
</dbReference>
<comment type="caution">
    <text evidence="3">The sequence shown here is derived from an EMBL/GenBank/DDBJ whole genome shotgun (WGS) entry which is preliminary data.</text>
</comment>
<dbReference type="RefSeq" id="WP_239562527.1">
    <property type="nucleotide sequence ID" value="NZ_JAFBBW010000001.1"/>
</dbReference>
<name>A0ABV9R7C0_9MICO</name>
<feature type="region of interest" description="Disordered" evidence="1">
    <location>
        <begin position="210"/>
        <end position="231"/>
    </location>
</feature>
<evidence type="ECO:0000256" key="1">
    <source>
        <dbReference type="SAM" id="MobiDB-lite"/>
    </source>
</evidence>
<dbReference type="EMBL" id="JBHSJC010000001">
    <property type="protein sequence ID" value="MFC4828207.1"/>
    <property type="molecule type" value="Genomic_DNA"/>
</dbReference>
<keyword evidence="4" id="KW-1185">Reference proteome</keyword>
<accession>A0ABV9R7C0</accession>
<dbReference type="Proteomes" id="UP001595960">
    <property type="component" value="Unassembled WGS sequence"/>
</dbReference>
<protein>
    <submittedName>
        <fullName evidence="3">DUF4166 domain-containing protein</fullName>
    </submittedName>
</protein>
<organism evidence="3 4">
    <name type="scientific">Agromyces aurantiacus</name>
    <dbReference type="NCBI Taxonomy" id="165814"/>
    <lineage>
        <taxon>Bacteria</taxon>
        <taxon>Bacillati</taxon>
        <taxon>Actinomycetota</taxon>
        <taxon>Actinomycetes</taxon>
        <taxon>Micrococcales</taxon>
        <taxon>Microbacteriaceae</taxon>
        <taxon>Agromyces</taxon>
    </lineage>
</organism>
<feature type="domain" description="DUF4166" evidence="2">
    <location>
        <begin position="17"/>
        <end position="187"/>
    </location>
</feature>
<evidence type="ECO:0000313" key="3">
    <source>
        <dbReference type="EMBL" id="MFC4828207.1"/>
    </source>
</evidence>
<evidence type="ECO:0000313" key="4">
    <source>
        <dbReference type="Proteomes" id="UP001595960"/>
    </source>
</evidence>
<reference evidence="4" key="1">
    <citation type="journal article" date="2019" name="Int. J. Syst. Evol. Microbiol.">
        <title>The Global Catalogue of Microorganisms (GCM) 10K type strain sequencing project: providing services to taxonomists for standard genome sequencing and annotation.</title>
        <authorList>
            <consortium name="The Broad Institute Genomics Platform"/>
            <consortium name="The Broad Institute Genome Sequencing Center for Infectious Disease"/>
            <person name="Wu L."/>
            <person name="Ma J."/>
        </authorList>
    </citation>
    <scope>NUCLEOTIDE SEQUENCE [LARGE SCALE GENOMIC DNA]</scope>
    <source>
        <strain evidence="4">CGMCC 1.12192</strain>
    </source>
</reference>
<sequence length="282" mass="31513">MTSIFERALGSDQFERLHPMLQRRFGVGLDRGEACIGRGVMSEIRRGPWWTVPFLHLGRLRNVLIPYIGTDVPFTIENYPYLDPLGRETITFVRGYTIGAQRRRFDATMILVDGRIVDYLGTHQHLAVDLELGVDDDGSLRLRSGAQWFYERMIGFRFPPLFTGRATLHERYDEETARFHIALDVRMNDSASCSATAGVSRANGFRRGTRQCGSNRFGTKHAPEQPAGIGGQRALGDADAVADRITSNVGRPPIFARALSAGASTRRSAGVVPHCHPNRRSW</sequence>
<proteinExistence type="predicted"/>
<gene>
    <name evidence="3" type="ORF">ACFPER_05350</name>
</gene>
<evidence type="ECO:0000259" key="2">
    <source>
        <dbReference type="Pfam" id="PF13761"/>
    </source>
</evidence>
<dbReference type="InterPro" id="IPR025311">
    <property type="entry name" value="DUF4166"/>
</dbReference>